<organism evidence="14 15">
    <name type="scientific">Streptomyces rectiviolaceus</name>
    <dbReference type="NCBI Taxonomy" id="332591"/>
    <lineage>
        <taxon>Bacteria</taxon>
        <taxon>Bacillati</taxon>
        <taxon>Actinomycetota</taxon>
        <taxon>Actinomycetes</taxon>
        <taxon>Kitasatosporales</taxon>
        <taxon>Streptomycetaceae</taxon>
        <taxon>Streptomyces</taxon>
    </lineage>
</organism>
<comment type="similarity">
    <text evidence="3">Belongs to the transketolase family. DXPS subfamily.</text>
</comment>
<evidence type="ECO:0000259" key="13">
    <source>
        <dbReference type="SMART" id="SM00861"/>
    </source>
</evidence>
<comment type="cofactor">
    <cofactor evidence="1">
        <name>Mg(2+)</name>
        <dbReference type="ChEBI" id="CHEBI:18420"/>
    </cofactor>
</comment>
<evidence type="ECO:0000256" key="2">
    <source>
        <dbReference type="ARBA" id="ARBA00004980"/>
    </source>
</evidence>
<evidence type="ECO:0000256" key="10">
    <source>
        <dbReference type="ARBA" id="ARBA00023052"/>
    </source>
</evidence>
<keyword evidence="7" id="KW-0479">Metal-binding</keyword>
<evidence type="ECO:0000256" key="3">
    <source>
        <dbReference type="ARBA" id="ARBA00011081"/>
    </source>
</evidence>
<keyword evidence="15" id="KW-1185">Reference proteome</keyword>
<dbReference type="SMART" id="SM00861">
    <property type="entry name" value="Transket_pyr"/>
    <property type="match status" value="1"/>
</dbReference>
<feature type="domain" description="Transketolase-like pyrimidine-binding" evidence="13">
    <location>
        <begin position="274"/>
        <end position="447"/>
    </location>
</feature>
<feature type="region of interest" description="Disordered" evidence="12">
    <location>
        <begin position="377"/>
        <end position="400"/>
    </location>
</feature>
<name>A0ABP6MWK7_9ACTN</name>
<evidence type="ECO:0000256" key="6">
    <source>
        <dbReference type="ARBA" id="ARBA00022679"/>
    </source>
</evidence>
<dbReference type="Proteomes" id="UP001501637">
    <property type="component" value="Unassembled WGS sequence"/>
</dbReference>
<keyword evidence="8" id="KW-0460">Magnesium</keyword>
<dbReference type="CDD" id="cd07033">
    <property type="entry name" value="TPP_PYR_DXS_TK_like"/>
    <property type="match status" value="1"/>
</dbReference>
<dbReference type="RefSeq" id="WP_344525199.1">
    <property type="nucleotide sequence ID" value="NZ_BAAAUG010000112.1"/>
</dbReference>
<evidence type="ECO:0000256" key="5">
    <source>
        <dbReference type="ARBA" id="ARBA00013150"/>
    </source>
</evidence>
<evidence type="ECO:0000256" key="11">
    <source>
        <dbReference type="ARBA" id="ARBA00023229"/>
    </source>
</evidence>
<dbReference type="PANTHER" id="PTHR43322:SF5">
    <property type="entry name" value="1-DEOXY-D-XYLULOSE-5-PHOSPHATE SYNTHASE, CHLOROPLASTIC"/>
    <property type="match status" value="1"/>
</dbReference>
<keyword evidence="11" id="KW-0414">Isoprene biosynthesis</keyword>
<dbReference type="Gene3D" id="3.40.50.970">
    <property type="match status" value="2"/>
</dbReference>
<comment type="subunit">
    <text evidence="4">Homodimer.</text>
</comment>
<keyword evidence="9" id="KW-0784">Thiamine biosynthesis</keyword>
<dbReference type="Pfam" id="PF13292">
    <property type="entry name" value="DXP_synthase_N"/>
    <property type="match status" value="2"/>
</dbReference>
<evidence type="ECO:0000313" key="15">
    <source>
        <dbReference type="Proteomes" id="UP001501637"/>
    </source>
</evidence>
<dbReference type="Pfam" id="PF02779">
    <property type="entry name" value="Transket_pyr"/>
    <property type="match status" value="1"/>
</dbReference>
<evidence type="ECO:0000256" key="12">
    <source>
        <dbReference type="SAM" id="MobiDB-lite"/>
    </source>
</evidence>
<proteinExistence type="inferred from homology"/>
<comment type="caution">
    <text evidence="14">The sequence shown here is derived from an EMBL/GenBank/DDBJ whole genome shotgun (WGS) entry which is preliminary data.</text>
</comment>
<protein>
    <recommendedName>
        <fullName evidence="5">1-deoxy-D-xylulose-5-phosphate synthase</fullName>
        <ecNumber evidence="5">2.2.1.7</ecNumber>
    </recommendedName>
</protein>
<feature type="compositionally biased region" description="Basic and acidic residues" evidence="12">
    <location>
        <begin position="377"/>
        <end position="388"/>
    </location>
</feature>
<dbReference type="InterPro" id="IPR005475">
    <property type="entry name" value="Transketolase-like_Pyr-bd"/>
</dbReference>
<comment type="pathway">
    <text evidence="2">Metabolic intermediate biosynthesis; 1-deoxy-D-xylulose 5-phosphate biosynthesis; 1-deoxy-D-xylulose 5-phosphate from D-glyceraldehyde 3-phosphate and pyruvate: step 1/1.</text>
</comment>
<accession>A0ABP6MWK7</accession>
<evidence type="ECO:0000256" key="1">
    <source>
        <dbReference type="ARBA" id="ARBA00001946"/>
    </source>
</evidence>
<dbReference type="Pfam" id="PF02780">
    <property type="entry name" value="Transketolase_C"/>
    <property type="match status" value="1"/>
</dbReference>
<gene>
    <name evidence="14" type="primary">dxs_2</name>
    <name evidence="14" type="ORF">GCM10010449_55560</name>
</gene>
<reference evidence="15" key="1">
    <citation type="journal article" date="2019" name="Int. J. Syst. Evol. Microbiol.">
        <title>The Global Catalogue of Microorganisms (GCM) 10K type strain sequencing project: providing services to taxonomists for standard genome sequencing and annotation.</title>
        <authorList>
            <consortium name="The Broad Institute Genomics Platform"/>
            <consortium name="The Broad Institute Genome Sequencing Center for Infectious Disease"/>
            <person name="Wu L."/>
            <person name="Ma J."/>
        </authorList>
    </citation>
    <scope>NUCLEOTIDE SEQUENCE [LARGE SCALE GENOMIC DNA]</scope>
    <source>
        <strain evidence="15">JCM 9092</strain>
    </source>
</reference>
<dbReference type="InterPro" id="IPR009014">
    <property type="entry name" value="Transketo_C/PFOR_II"/>
</dbReference>
<evidence type="ECO:0000256" key="8">
    <source>
        <dbReference type="ARBA" id="ARBA00022842"/>
    </source>
</evidence>
<dbReference type="PANTHER" id="PTHR43322">
    <property type="entry name" value="1-D-DEOXYXYLULOSE 5-PHOSPHATE SYNTHASE-RELATED"/>
    <property type="match status" value="1"/>
</dbReference>
<keyword evidence="10" id="KW-0786">Thiamine pyrophosphate</keyword>
<dbReference type="Gene3D" id="3.40.50.920">
    <property type="match status" value="1"/>
</dbReference>
<evidence type="ECO:0000313" key="14">
    <source>
        <dbReference type="EMBL" id="GAA3127119.1"/>
    </source>
</evidence>
<dbReference type="EMBL" id="BAAAUG010000112">
    <property type="protein sequence ID" value="GAA3127119.1"/>
    <property type="molecule type" value="Genomic_DNA"/>
</dbReference>
<evidence type="ECO:0000256" key="4">
    <source>
        <dbReference type="ARBA" id="ARBA00011738"/>
    </source>
</evidence>
<dbReference type="InterPro" id="IPR029061">
    <property type="entry name" value="THDP-binding"/>
</dbReference>
<evidence type="ECO:0000256" key="9">
    <source>
        <dbReference type="ARBA" id="ARBA00022977"/>
    </source>
</evidence>
<dbReference type="SUPFAM" id="SSF52518">
    <property type="entry name" value="Thiamin diphosphate-binding fold (THDP-binding)"/>
    <property type="match status" value="1"/>
</dbReference>
<dbReference type="InterPro" id="IPR033248">
    <property type="entry name" value="Transketolase_C"/>
</dbReference>
<dbReference type="EC" id="2.2.1.7" evidence="5"/>
<keyword evidence="6" id="KW-0808">Transferase</keyword>
<dbReference type="InterPro" id="IPR005477">
    <property type="entry name" value="Dxylulose-5-P_synthase"/>
</dbReference>
<evidence type="ECO:0000256" key="7">
    <source>
        <dbReference type="ARBA" id="ARBA00022723"/>
    </source>
</evidence>
<sequence>MNTQAELRTPLLDGVYGPYDIRALQAERLPGLAEEIREFLVDAASRESGTSSDLGPSLGVVELTIALHRVFNSPRDPLLFDRADQSHVHELLTGHRDATRPRAQTALSCADGIARALRLRGGADRHVVAVIDDEALTTGVTWEALNSIAATGDLPVVIVVNDRGGLSLTERGGLAERFLDLGENVLRRTPVVGRPLFGALHGVKRSLGEPAAPQGLFAHLGLTYTGPVDGHSVPDLEAALRRARDSGGPAIVHCVTHARTRTAEVTGADAGQEESWTSVFGEEMVKAGADRPEAVGVTAGTPRPAGLDPFAEVYPERVHDAGGAGQHAVTSAAGLAAGGLHPVVAVGASFLHRALGQVLDDVAGHRRGVTFVVDGADRAEGADGETRTEGAGPGPDGMSDLALPRLVPGLRIAVPRDGARLRAQLRRAIEIDDGPTAIHLPRGPVGPDIEAVAHDRGTDVLHRTADGPRDVLVVSVGAMAHVSLVAAGLLEARGVGVTVVDPGWVEPLDPRIAELALEHRLVVTVEEGGRAGGVGSGLAETLNDASARVRVLRLASGTAGSGLTGPGMAETVLSGLPT</sequence>
<dbReference type="SUPFAM" id="SSF52922">
    <property type="entry name" value="TK C-terminal domain-like"/>
    <property type="match status" value="1"/>
</dbReference>